<dbReference type="GO" id="GO:0046933">
    <property type="term" value="F:proton-transporting ATP synthase activity, rotational mechanism"/>
    <property type="evidence" value="ECO:0007669"/>
    <property type="project" value="UniProtKB-UniRule"/>
</dbReference>
<dbReference type="GO" id="GO:0005886">
    <property type="term" value="C:plasma membrane"/>
    <property type="evidence" value="ECO:0007669"/>
    <property type="project" value="UniProtKB-SubCell"/>
</dbReference>
<evidence type="ECO:0000256" key="3">
    <source>
        <dbReference type="ARBA" id="ARBA00023065"/>
    </source>
</evidence>
<dbReference type="GO" id="GO:0005524">
    <property type="term" value="F:ATP binding"/>
    <property type="evidence" value="ECO:0007669"/>
    <property type="project" value="UniProtKB-UniRule"/>
</dbReference>
<dbReference type="GO" id="GO:0042777">
    <property type="term" value="P:proton motive force-driven plasma membrane ATP synthesis"/>
    <property type="evidence" value="ECO:0007669"/>
    <property type="project" value="UniProtKB-UniRule"/>
</dbReference>
<protein>
    <recommendedName>
        <fullName evidence="4">A-type ATP synthase subunit F</fullName>
    </recommendedName>
</protein>
<keyword evidence="4" id="KW-0066">ATP synthesis</keyword>
<reference evidence="5" key="2">
    <citation type="journal article" date="2015" name="ISME J.">
        <title>A new class of marine Euryarchaeota group II from the Mediterranean deep chlorophyll maximum.</title>
        <authorList>
            <person name="Martin-Cuadrado A.B."/>
            <person name="Garcia-Heredia I."/>
            <person name="Molto A.G."/>
            <person name="Lopez-Ubeda R."/>
            <person name="Kimes N."/>
            <person name="Lopez-Garcia P."/>
            <person name="Moreira D."/>
            <person name="Rodriguez-Valera F."/>
        </authorList>
    </citation>
    <scope>NUCLEOTIDE SEQUENCE</scope>
</reference>
<evidence type="ECO:0000256" key="1">
    <source>
        <dbReference type="ARBA" id="ARBA00010148"/>
    </source>
</evidence>
<dbReference type="InterPro" id="IPR036906">
    <property type="entry name" value="ATPase_V1_fsu_sf"/>
</dbReference>
<comment type="similarity">
    <text evidence="1 4">Belongs to the V-ATPase F subunit family.</text>
</comment>
<keyword evidence="2 4" id="KW-0813">Transport</keyword>
<dbReference type="EMBL" id="KP211934">
    <property type="protein sequence ID" value="ANV81270.1"/>
    <property type="molecule type" value="Genomic_DNA"/>
</dbReference>
<dbReference type="Gene3D" id="3.40.50.10580">
    <property type="entry name" value="ATPase, V1 complex, subunit F"/>
    <property type="match status" value="1"/>
</dbReference>
<sequence length="99" mass="10606">MDLAVIGSPEFTLGFQLAGISNITNPENDDEMASALKSLLNDKNVGIVVIDSVILAALPDRLRNRLSASVTPTVLGIGTEEDTTLRDTIRKAIGVDLWK</sequence>
<dbReference type="AlphaFoldDB" id="A0A1B1TG61"/>
<dbReference type="SUPFAM" id="SSF159468">
    <property type="entry name" value="AtpF-like"/>
    <property type="match status" value="1"/>
</dbReference>
<keyword evidence="3 4" id="KW-0406">Ion transport</keyword>
<keyword evidence="4" id="KW-0472">Membrane</keyword>
<keyword evidence="4" id="KW-1003">Cell membrane</keyword>
<gene>
    <name evidence="4" type="primary">atpF</name>
</gene>
<proteinExistence type="inferred from homology"/>
<evidence type="ECO:0000256" key="2">
    <source>
        <dbReference type="ARBA" id="ARBA00022448"/>
    </source>
</evidence>
<dbReference type="GO" id="GO:0046961">
    <property type="term" value="F:proton-transporting ATPase activity, rotational mechanism"/>
    <property type="evidence" value="ECO:0007669"/>
    <property type="project" value="InterPro"/>
</dbReference>
<dbReference type="InterPro" id="IPR008218">
    <property type="entry name" value="ATPase_V1-cplx_f_g_su"/>
</dbReference>
<evidence type="ECO:0000313" key="5">
    <source>
        <dbReference type="EMBL" id="ANV81270.1"/>
    </source>
</evidence>
<accession>A0A1B1TG61</accession>
<comment type="subunit">
    <text evidence="4">Has multiple subunits with at least A(3), B(3), C, D, E, F, H, I and proteolipid K(x).</text>
</comment>
<dbReference type="Pfam" id="PF01990">
    <property type="entry name" value="ATP-synt_F"/>
    <property type="match status" value="1"/>
</dbReference>
<dbReference type="InterPro" id="IPR022944">
    <property type="entry name" value="ATPase_V1-cplx_fsu_bac/arc"/>
</dbReference>
<keyword evidence="4" id="KW-0375">Hydrogen ion transport</keyword>
<dbReference type="NCBIfam" id="NF002577">
    <property type="entry name" value="PRK02228.1"/>
    <property type="match status" value="1"/>
</dbReference>
<comment type="function">
    <text evidence="4">Component of the A-type ATP synthase that produces ATP from ADP in the presence of a proton gradient across the membrane.</text>
</comment>
<reference evidence="5" key="1">
    <citation type="submission" date="2014-11" db="EMBL/GenBank/DDBJ databases">
        <authorList>
            <person name="Zhu J."/>
            <person name="Qi W."/>
            <person name="Song R."/>
        </authorList>
    </citation>
    <scope>NUCLEOTIDE SEQUENCE</scope>
</reference>
<evidence type="ECO:0000256" key="4">
    <source>
        <dbReference type="HAMAP-Rule" id="MF_00312"/>
    </source>
</evidence>
<comment type="subcellular location">
    <subcellularLocation>
        <location evidence="4">Cell membrane</location>
        <topology evidence="4">Peripheral membrane protein</topology>
    </subcellularLocation>
</comment>
<name>A0A1B1TG61_9ARCH</name>
<dbReference type="HAMAP" id="MF_00312">
    <property type="entry name" value="ATP_synth_F_arch"/>
    <property type="match status" value="1"/>
</dbReference>
<organism evidence="5">
    <name type="scientific">uncultured Poseidoniia archaeon</name>
    <dbReference type="NCBI Taxonomy" id="1697135"/>
    <lineage>
        <taxon>Archaea</taxon>
        <taxon>Methanobacteriati</taxon>
        <taxon>Thermoplasmatota</taxon>
        <taxon>Candidatus Poseidoniia</taxon>
        <taxon>environmental samples</taxon>
    </lineage>
</organism>